<sequence>MRNCSKAQVLTLKSNVSRMIDFPLEKDRGWVHSKKLGILVERYNYCSSPDPDHGTEYRDLYVLRGSLSVAERGEYCVDMVVWCANHEKEDKGRIKSWSQILRLKASDIERATRWKVSEFRVVTVLNQAGSLLVKVMTSKGDLKLCEYNLEEGKVRKVEASLPISFCYNVKMKEYIATLVPTKAY</sequence>
<dbReference type="Proteomes" id="UP000489600">
    <property type="component" value="Unassembled WGS sequence"/>
</dbReference>
<reference evidence="1" key="1">
    <citation type="submission" date="2019-07" db="EMBL/GenBank/DDBJ databases">
        <authorList>
            <person name="Dittberner H."/>
        </authorList>
    </citation>
    <scope>NUCLEOTIDE SEQUENCE [LARGE SCALE GENOMIC DNA]</scope>
</reference>
<proteinExistence type="predicted"/>
<accession>A0A565BN64</accession>
<gene>
    <name evidence="1" type="ORF">ANE_LOCUS13460</name>
</gene>
<dbReference type="AlphaFoldDB" id="A0A565BN64"/>
<organism evidence="1 2">
    <name type="scientific">Arabis nemorensis</name>
    <dbReference type="NCBI Taxonomy" id="586526"/>
    <lineage>
        <taxon>Eukaryota</taxon>
        <taxon>Viridiplantae</taxon>
        <taxon>Streptophyta</taxon>
        <taxon>Embryophyta</taxon>
        <taxon>Tracheophyta</taxon>
        <taxon>Spermatophyta</taxon>
        <taxon>Magnoliopsida</taxon>
        <taxon>eudicotyledons</taxon>
        <taxon>Gunneridae</taxon>
        <taxon>Pentapetalae</taxon>
        <taxon>rosids</taxon>
        <taxon>malvids</taxon>
        <taxon>Brassicales</taxon>
        <taxon>Brassicaceae</taxon>
        <taxon>Arabideae</taxon>
        <taxon>Arabis</taxon>
    </lineage>
</organism>
<dbReference type="OrthoDB" id="1686535at2759"/>
<keyword evidence="2" id="KW-1185">Reference proteome</keyword>
<protein>
    <recommendedName>
        <fullName evidence="3">F-box associated domain-containing protein</fullName>
    </recommendedName>
</protein>
<evidence type="ECO:0000313" key="1">
    <source>
        <dbReference type="EMBL" id="VVB03016.1"/>
    </source>
</evidence>
<dbReference type="EMBL" id="CABITT030000004">
    <property type="protein sequence ID" value="VVB03016.1"/>
    <property type="molecule type" value="Genomic_DNA"/>
</dbReference>
<name>A0A565BN64_9BRAS</name>
<comment type="caution">
    <text evidence="1">The sequence shown here is derived from an EMBL/GenBank/DDBJ whole genome shotgun (WGS) entry which is preliminary data.</text>
</comment>
<evidence type="ECO:0008006" key="3">
    <source>
        <dbReference type="Google" id="ProtNLM"/>
    </source>
</evidence>
<evidence type="ECO:0000313" key="2">
    <source>
        <dbReference type="Proteomes" id="UP000489600"/>
    </source>
</evidence>